<comment type="caution">
    <text evidence="1">The sequence shown here is derived from an EMBL/GenBank/DDBJ whole genome shotgun (WGS) entry which is preliminary data.</text>
</comment>
<dbReference type="Proteomes" id="UP000664303">
    <property type="component" value="Unassembled WGS sequence"/>
</dbReference>
<dbReference type="RefSeq" id="WP_206561637.1">
    <property type="nucleotide sequence ID" value="NZ_JAFKCZ010000012.1"/>
</dbReference>
<sequence length="128" mass="14572">MAVLLGLFALAATLLLILIARGRQGNSHRRQARAAPFRYRAVSIHPGERGCAPAQALRGRRFLLDTPPMLPLPECDRERCHCTYAHHPDRRTNGDRRELQILDAIVSARCDGPEQRHNRGRRRLDYDS</sequence>
<evidence type="ECO:0000313" key="1">
    <source>
        <dbReference type="EMBL" id="MBN7798197.1"/>
    </source>
</evidence>
<gene>
    <name evidence="1" type="ORF">JYP50_16425</name>
</gene>
<dbReference type="EMBL" id="JAFKCZ010000012">
    <property type="protein sequence ID" value="MBN7798197.1"/>
    <property type="molecule type" value="Genomic_DNA"/>
</dbReference>
<proteinExistence type="predicted"/>
<reference evidence="1" key="1">
    <citation type="submission" date="2021-02" db="EMBL/GenBank/DDBJ databases">
        <title>PHA producing bacteria isolated from coastal sediment in Guangdong, Shenzhen.</title>
        <authorList>
            <person name="Zheng W."/>
            <person name="Yu S."/>
            <person name="Huang Y."/>
        </authorList>
    </citation>
    <scope>NUCLEOTIDE SEQUENCE</scope>
    <source>
        <strain evidence="1">TN14-10</strain>
    </source>
</reference>
<evidence type="ECO:0000313" key="2">
    <source>
        <dbReference type="Proteomes" id="UP000664303"/>
    </source>
</evidence>
<keyword evidence="2" id="KW-1185">Reference proteome</keyword>
<dbReference type="AlphaFoldDB" id="A0A939INM3"/>
<organism evidence="1 2">
    <name type="scientific">Parahaliea mediterranea</name>
    <dbReference type="NCBI Taxonomy" id="651086"/>
    <lineage>
        <taxon>Bacteria</taxon>
        <taxon>Pseudomonadati</taxon>
        <taxon>Pseudomonadota</taxon>
        <taxon>Gammaproteobacteria</taxon>
        <taxon>Cellvibrionales</taxon>
        <taxon>Halieaceae</taxon>
        <taxon>Parahaliea</taxon>
    </lineage>
</organism>
<protein>
    <submittedName>
        <fullName evidence="1">Uncharacterized protein</fullName>
    </submittedName>
</protein>
<name>A0A939INM3_9GAMM</name>
<accession>A0A939INM3</accession>